<dbReference type="Proteomes" id="UP000029998">
    <property type="component" value="Unassembled WGS sequence"/>
</dbReference>
<keyword evidence="3" id="KW-1185">Reference proteome</keyword>
<evidence type="ECO:0008006" key="4">
    <source>
        <dbReference type="Google" id="ProtNLM"/>
    </source>
</evidence>
<protein>
    <recommendedName>
        <fullName evidence="4">DUF1254 domain-containing protein</fullName>
    </recommendedName>
</protein>
<evidence type="ECO:0000313" key="2">
    <source>
        <dbReference type="EMBL" id="KGM51899.1"/>
    </source>
</evidence>
<name>A0A0A0ENF1_9GAMM</name>
<comment type="caution">
    <text evidence="2">The sequence shown here is derived from an EMBL/GenBank/DDBJ whole genome shotgun (WGS) entry which is preliminary data.</text>
</comment>
<organism evidence="2 3">
    <name type="scientific">Lysobacter daejeonensis GH1-9</name>
    <dbReference type="NCBI Taxonomy" id="1385517"/>
    <lineage>
        <taxon>Bacteria</taxon>
        <taxon>Pseudomonadati</taxon>
        <taxon>Pseudomonadota</taxon>
        <taxon>Gammaproteobacteria</taxon>
        <taxon>Lysobacterales</taxon>
        <taxon>Lysobacteraceae</taxon>
        <taxon>Aerolutibacter</taxon>
    </lineage>
</organism>
<proteinExistence type="predicted"/>
<feature type="signal peptide" evidence="1">
    <location>
        <begin position="1"/>
        <end position="17"/>
    </location>
</feature>
<dbReference type="AlphaFoldDB" id="A0A0A0ENF1"/>
<feature type="chain" id="PRO_5001962313" description="DUF1254 domain-containing protein" evidence="1">
    <location>
        <begin position="18"/>
        <end position="158"/>
    </location>
</feature>
<gene>
    <name evidence="2" type="ORF">N800_02760</name>
</gene>
<keyword evidence="1" id="KW-0732">Signal</keyword>
<evidence type="ECO:0000256" key="1">
    <source>
        <dbReference type="SAM" id="SignalP"/>
    </source>
</evidence>
<dbReference type="STRING" id="1385517.N800_02760"/>
<evidence type="ECO:0000313" key="3">
    <source>
        <dbReference type="Proteomes" id="UP000029998"/>
    </source>
</evidence>
<dbReference type="EMBL" id="AVPU01000054">
    <property type="protein sequence ID" value="KGM51899.1"/>
    <property type="molecule type" value="Genomic_DNA"/>
</dbReference>
<reference evidence="2 3" key="1">
    <citation type="submission" date="2013-08" db="EMBL/GenBank/DDBJ databases">
        <title>Genome sequencing of Lysobacter.</title>
        <authorList>
            <person name="Zhang S."/>
            <person name="Wang G."/>
        </authorList>
    </citation>
    <scope>NUCLEOTIDE SEQUENCE [LARGE SCALE GENOMIC DNA]</scope>
    <source>
        <strain evidence="2 3">GH1-9</strain>
    </source>
</reference>
<accession>A0A0A0ENF1</accession>
<sequence>MRAIVIALLLVSSSALAKHVYPQHLTPVADGARYTLAEPYVFKEKAATFTLRPGEYVQHFEDRKAIYLLGGEGCADMNVVPPKQPEHAYTMTFNCGILVPKDDSKGAAFFFIRGKSQQTQSLGLIINAIIKAGEGSFDFPTSRHDDAALRARLIRVQP</sequence>